<dbReference type="InterPro" id="IPR056091">
    <property type="entry name" value="DUF7674"/>
</dbReference>
<keyword evidence="3" id="KW-1185">Reference proteome</keyword>
<dbReference type="Pfam" id="PF24722">
    <property type="entry name" value="DUF7674"/>
    <property type="match status" value="1"/>
</dbReference>
<feature type="domain" description="DUF7674" evidence="1">
    <location>
        <begin position="132"/>
        <end position="234"/>
    </location>
</feature>
<gene>
    <name evidence="2" type="ORF">DPQ25_02735</name>
</gene>
<proteinExistence type="predicted"/>
<comment type="caution">
    <text evidence="2">The sequence shown here is derived from an EMBL/GenBank/DDBJ whole genome shotgun (WGS) entry which is preliminary data.</text>
</comment>
<protein>
    <recommendedName>
        <fullName evidence="1">DUF7674 domain-containing protein</fullName>
    </recommendedName>
</protein>
<evidence type="ECO:0000313" key="3">
    <source>
        <dbReference type="Proteomes" id="UP000249377"/>
    </source>
</evidence>
<evidence type="ECO:0000313" key="2">
    <source>
        <dbReference type="EMBL" id="RAQ30436.1"/>
    </source>
</evidence>
<dbReference type="AlphaFoldDB" id="A0A328UFQ4"/>
<accession>A0A328UFQ4</accession>
<dbReference type="EMBL" id="QLYR01000001">
    <property type="protein sequence ID" value="RAQ30436.1"/>
    <property type="molecule type" value="Genomic_DNA"/>
</dbReference>
<evidence type="ECO:0000259" key="1">
    <source>
        <dbReference type="Pfam" id="PF24722"/>
    </source>
</evidence>
<reference evidence="2 3" key="1">
    <citation type="submission" date="2018-06" db="EMBL/GenBank/DDBJ databases">
        <title>Noncontiguous genome sequence of Ruminococcaceae bacterium ASD2818.</title>
        <authorList>
            <person name="Chaplin A.V."/>
            <person name="Sokolova S.R."/>
            <person name="Kochetkova T.O."/>
            <person name="Goltsov A.Y."/>
            <person name="Trofimov D.Y."/>
            <person name="Efimov B.A."/>
        </authorList>
    </citation>
    <scope>NUCLEOTIDE SEQUENCE [LARGE SCALE GENOMIC DNA]</scope>
    <source>
        <strain evidence="2 3">ASD2818</strain>
    </source>
</reference>
<name>A0A328UFQ4_9FIRM</name>
<dbReference type="RefSeq" id="WP_112331633.1">
    <property type="nucleotide sequence ID" value="NZ_JADPHD010000001.1"/>
</dbReference>
<organism evidence="2 3">
    <name type="scientific">Hydrogeniiclostridium mannosilyticum</name>
    <dbReference type="NCBI Taxonomy" id="2764322"/>
    <lineage>
        <taxon>Bacteria</taxon>
        <taxon>Bacillati</taxon>
        <taxon>Bacillota</taxon>
        <taxon>Clostridia</taxon>
        <taxon>Eubacteriales</taxon>
        <taxon>Acutalibacteraceae</taxon>
        <taxon>Hydrogeniiclostridium</taxon>
    </lineage>
</organism>
<dbReference type="Proteomes" id="UP000249377">
    <property type="component" value="Unassembled WGS sequence"/>
</dbReference>
<sequence length="268" mass="30247">MDQKAFELIAEKVGEALREQEFTRLENGTEDKGPAAYYANENLRYSVLFDTQKKRFELRSGTADEEGAVSSWRSLSVWLYDPAENDMATAADIAADFANTIQGPKRVAALQTAKKRRRKDEENNPDPVFFFNRLVNLEPSLKGKMLEERVKYGDIRNVAFAREEVVPVVQGLLASGTPEQVEKLAGIFNELYENGDMDVRSILTIILLNSLEPAAVQEKLAPHFTEDMAKGYKAGLKMKGKKVKPEKVKKQSKVVADALEYRNQNKKR</sequence>